<protein>
    <submittedName>
        <fullName evidence="1">Arachidonate 5-lipoxygenase</fullName>
    </submittedName>
</protein>
<comment type="caution">
    <text evidence="1">The sequence shown here is derived from an EMBL/GenBank/DDBJ whole genome shotgun (WGS) entry which is preliminary data.</text>
</comment>
<keyword evidence="2" id="KW-1185">Reference proteome</keyword>
<reference evidence="1" key="1">
    <citation type="submission" date="2020-04" db="EMBL/GenBank/DDBJ databases">
        <title>A chromosome-scale assembly and high-density genetic map of the yellow drum (Nibea albiflora) genome.</title>
        <authorList>
            <person name="Xu D."/>
            <person name="Zhang W."/>
            <person name="Chen R."/>
            <person name="Tan P."/>
            <person name="Wang L."/>
            <person name="Song H."/>
            <person name="Tian L."/>
            <person name="Zhu Q."/>
            <person name="Wang B."/>
        </authorList>
    </citation>
    <scope>NUCLEOTIDE SEQUENCE</scope>
    <source>
        <strain evidence="1">ZJHYS-2018</strain>
    </source>
</reference>
<organism evidence="1 2">
    <name type="scientific">Nibea albiflora</name>
    <name type="common">Yellow drum</name>
    <name type="synonym">Corvina albiflora</name>
    <dbReference type="NCBI Taxonomy" id="240163"/>
    <lineage>
        <taxon>Eukaryota</taxon>
        <taxon>Metazoa</taxon>
        <taxon>Chordata</taxon>
        <taxon>Craniata</taxon>
        <taxon>Vertebrata</taxon>
        <taxon>Euteleostomi</taxon>
        <taxon>Actinopterygii</taxon>
        <taxon>Neopterygii</taxon>
        <taxon>Teleostei</taxon>
        <taxon>Neoteleostei</taxon>
        <taxon>Acanthomorphata</taxon>
        <taxon>Eupercaria</taxon>
        <taxon>Sciaenidae</taxon>
        <taxon>Nibea</taxon>
    </lineage>
</organism>
<accession>A0ACB7EWD3</accession>
<proteinExistence type="predicted"/>
<evidence type="ECO:0000313" key="2">
    <source>
        <dbReference type="Proteomes" id="UP000805704"/>
    </source>
</evidence>
<dbReference type="EMBL" id="CM024809">
    <property type="protein sequence ID" value="KAG8006371.1"/>
    <property type="molecule type" value="Genomic_DNA"/>
</dbReference>
<name>A0ACB7EWD3_NIBAL</name>
<sequence>MATSAWLRGPSAMRLTEGLVSVLKEQRPEYLPALLANYREHGVFPTQGASSVGGLVGFTNAKLGSSKTRFEGLCLLSMLVKDSSSDLFQQHCLSWLRSLQQVIQSQAPVQTIQLAVNILKDVLQYSSQLAELAREVGLNSILGILTSLLGLKTECELAAMEGMTACMTYYPRACGSLKDKLGAYFLSKMDSTNKKTQEMACQCYGCLPCLGGLLDRGVGAGRAEGWTSQIHCLLASANGQLAQIYQGSETDGTVQYEGPGVELAFPHLDQSDPLLLLQLQHRYTAVCMALKHTLSVRSGMVQYAAVLQRLFSQTLSAWTPVPETSLGQQRAYSSVRVSVHRTLELWVQVAGASASILQGSPGHSELLFSHLLGDITPGAESIKLRAGLSADAVPGGKPGPRRTKPLVMADTVGPSLQRKGDLLANQDTCLSALRALRQIILTSGTLLKDDIHKRLHDVVLPLCVRLQQQQSSSNTVCETAGSISGQYSSALTRRELYRLLLALVLVPSPCWPPPLTCAVSILSNGRIDRNLKVSTFCTEALTICNSLLHPRTPSIALPLPPLAMKPTPTAPVLPTSQGPTSGLTLPALLGGPAPGPPFPTRHSLGLGPASLLGSLENHLSLVPGLPGQAPTPGDMILSPHAHHQQDPAGLGLPESQRPVFVRYDREEAEDVEISLASDSDDSVVIVPPGMLNMENQQDETAAANSQNMASAAPGGATVTLPGGESVTMVPTTSTTTTMDGVSLPNDLTTSSPLLTTSTTPINSFPPSSASVVSLVPPLNSSTLTAPPSGLGDSLPGRPQLQQMLMQPSTPGQPGPIGLPLQIHQLQNQLSQQGRHLHQHQPPPPANNEDSGVININSTDDEEEEEEDMEDDEELEEEEEGMDEEDEEEEVSDFAEEEFYDGEEYEDYDEEDGEELEEEEEEEDGDIPPLEGAEDKAGEVGIEEGKMLRAAVDEGGMAGFSVEGETEGGIEEIQTNRALFGEDRMKVQEVESIGVLEEAREGEEDENERMDDPTMPQILCVTGGALEEREEAEEEEGGGGAGAGRREGVGEGGPQEEVSSWDEGGNETEPKVASEECKTDENQQESGAEPAKEAAVSDNQLSSHQEGPLATVEGDIAAVDPESSTDQKTKEQEDTDTEQRDKIKAEQQETEEGQGRVCDEEEGKGVKRKREEVHREEEAGQSTEKKKIRDRDKGNYEAKSRESNDSTNEYAYRNTTKTSQQRKSKDNRKMEVYTVTVATGTSEYSGTNNYIYVTLVGEKGESERTLLDNPGLDFCRGAVDEYKVTSPAPLGPLLLVRLEKQRYWVEDNWFCRYITVEPPGKEKVMTFPCYRWLIGDMKVEIREGTAKTLRADSLTQVLAHRKSELQERQATYRWLTWAPGIPRCIDAKTEADLPQDARFENEKRSDFEHSLHYALLELSLKKLAIRFGKTWSDLEDFKRIFWKLRSPIAEFCMEHWKEDWFFGYQCMNGSNPRMIQRCKKLPENFPVTPDMVQNSMAARTNLDKELKVEEWSMKLFIHLILCAPSMFTFFLTSCLFLVQAGNIYLLDYAIIDGVPANTIRGKPQYIAAPLCLLYQHPDGLIPIAIQLEQTPGLDAPIFLPRDPPLAWLLAKMWVRHAEFQVFQLLSHLLRTHLVIEVFCVATLRQLPAVHPIYKLLTPHLRYTLEINCRGRTQLISADGIFKRVVSTGGDGLLILAQREYKVLTYRSLQPHNDFSDRGVSQLQKYFYREHSLMLWEAIHSFVSDMVSLYYQSDQDVQEDLELQAWFRDISQEGFTELPSFGLPSKLRTKEELSTLLSVAIFTSTVQHAATNNGQFDWCAWVPNTPCTMRQPPPTDKDAVTMEMIMATLPDVSQSCVQMAITWHLGRAQPDAIPLGQYTEEHFTEGQALELIDKFRKQLKEIEEYILKQNEGLELQYLFLLPSRIENSITI</sequence>
<gene>
    <name evidence="1" type="primary">ALOX5.2</name>
    <name evidence="1" type="ORF">GBF38_005643</name>
</gene>
<evidence type="ECO:0000313" key="1">
    <source>
        <dbReference type="EMBL" id="KAG8006371.1"/>
    </source>
</evidence>
<dbReference type="Proteomes" id="UP000805704">
    <property type="component" value="Chromosome 21"/>
</dbReference>